<dbReference type="EMBL" id="JANHOG010001046">
    <property type="protein sequence ID" value="KAJ3545735.1"/>
    <property type="molecule type" value="Genomic_DNA"/>
</dbReference>
<organism evidence="1 2">
    <name type="scientific">Phlebia brevispora</name>
    <dbReference type="NCBI Taxonomy" id="194682"/>
    <lineage>
        <taxon>Eukaryota</taxon>
        <taxon>Fungi</taxon>
        <taxon>Dikarya</taxon>
        <taxon>Basidiomycota</taxon>
        <taxon>Agaricomycotina</taxon>
        <taxon>Agaricomycetes</taxon>
        <taxon>Polyporales</taxon>
        <taxon>Meruliaceae</taxon>
        <taxon>Phlebia</taxon>
    </lineage>
</organism>
<evidence type="ECO:0000313" key="2">
    <source>
        <dbReference type="Proteomes" id="UP001148662"/>
    </source>
</evidence>
<reference evidence="1" key="1">
    <citation type="submission" date="2022-07" db="EMBL/GenBank/DDBJ databases">
        <title>Genome Sequence of Phlebia brevispora.</title>
        <authorList>
            <person name="Buettner E."/>
        </authorList>
    </citation>
    <scope>NUCLEOTIDE SEQUENCE</scope>
    <source>
        <strain evidence="1">MPL23</strain>
    </source>
</reference>
<evidence type="ECO:0000313" key="1">
    <source>
        <dbReference type="EMBL" id="KAJ3545735.1"/>
    </source>
</evidence>
<name>A0ACC1SSZ1_9APHY</name>
<protein>
    <submittedName>
        <fullName evidence="1">Uncharacterized protein</fullName>
    </submittedName>
</protein>
<gene>
    <name evidence="1" type="ORF">NM688_g5593</name>
</gene>
<dbReference type="Proteomes" id="UP001148662">
    <property type="component" value="Unassembled WGS sequence"/>
</dbReference>
<comment type="caution">
    <text evidence="1">The sequence shown here is derived from an EMBL/GenBank/DDBJ whole genome shotgun (WGS) entry which is preliminary data.</text>
</comment>
<keyword evidence="2" id="KW-1185">Reference proteome</keyword>
<accession>A0ACC1SSZ1</accession>
<sequence>MTRVFYGSQHFINSRRTLQIPWRSFGVDLGIAKEACSQRITPCVEQTLESAQAVQTRNGVNRELQWPASSLEEAFDRLDIPASYCDIARQYACVQRYLLYTTAWLDWHVGVLRTYSADDYIQPNFSEFMGCITTSPVLVERLFKLKVPVWYLRQGQEFIGQEVIERQLLLTEPKKIVLFVDEGVQAFNESQWLGRVSITMLVGDRHIDWINREALRYLDKESRPLPTSSWFPESGPC</sequence>
<proteinExistence type="predicted"/>